<proteinExistence type="predicted"/>
<reference evidence="3" key="1">
    <citation type="journal article" date="2019" name="Int. J. Syst. Evol. Microbiol.">
        <title>The Global Catalogue of Microorganisms (GCM) 10K type strain sequencing project: providing services to taxonomists for standard genome sequencing and annotation.</title>
        <authorList>
            <consortium name="The Broad Institute Genomics Platform"/>
            <consortium name="The Broad Institute Genome Sequencing Center for Infectious Disease"/>
            <person name="Wu L."/>
            <person name="Ma J."/>
        </authorList>
    </citation>
    <scope>NUCLEOTIDE SEQUENCE [LARGE SCALE GENOMIC DNA]</scope>
    <source>
        <strain evidence="3">CGMCC 1.15399</strain>
    </source>
</reference>
<gene>
    <name evidence="2" type="ORF">ACFSJ0_48235</name>
</gene>
<protein>
    <submittedName>
        <fullName evidence="2">DUF4982 domain-containing protein</fullName>
    </submittedName>
</protein>
<organism evidence="2 3">
    <name type="scientific">Nonomuraea guangzhouensis</name>
    <dbReference type="NCBI Taxonomy" id="1291555"/>
    <lineage>
        <taxon>Bacteria</taxon>
        <taxon>Bacillati</taxon>
        <taxon>Actinomycetota</taxon>
        <taxon>Actinomycetes</taxon>
        <taxon>Streptosporangiales</taxon>
        <taxon>Streptosporangiaceae</taxon>
        <taxon>Nonomuraea</taxon>
    </lineage>
</organism>
<dbReference type="EMBL" id="JBHUCM010000045">
    <property type="protein sequence ID" value="MFD1544907.1"/>
    <property type="molecule type" value="Genomic_DNA"/>
</dbReference>
<sequence>MYSDADEVELLINGRSLGRKPVGEQHRFRTEFEITYEPGELLAIAYRDGVKSGSPVRATGIVHSLVIRRRCRRS</sequence>
<evidence type="ECO:0000313" key="2">
    <source>
        <dbReference type="EMBL" id="MFD1544907.1"/>
    </source>
</evidence>
<dbReference type="RefSeq" id="WP_219528893.1">
    <property type="nucleotide sequence ID" value="NZ_JAHKRM010000005.1"/>
</dbReference>
<dbReference type="Proteomes" id="UP001597097">
    <property type="component" value="Unassembled WGS sequence"/>
</dbReference>
<dbReference type="Pfam" id="PF16355">
    <property type="entry name" value="DUF4982"/>
    <property type="match status" value="1"/>
</dbReference>
<dbReference type="InterPro" id="IPR032311">
    <property type="entry name" value="DUF4982"/>
</dbReference>
<evidence type="ECO:0000259" key="1">
    <source>
        <dbReference type="Pfam" id="PF16355"/>
    </source>
</evidence>
<keyword evidence="3" id="KW-1185">Reference proteome</keyword>
<accession>A0ABW4GQ96</accession>
<name>A0ABW4GQ96_9ACTN</name>
<comment type="caution">
    <text evidence="2">The sequence shown here is derived from an EMBL/GenBank/DDBJ whole genome shotgun (WGS) entry which is preliminary data.</text>
</comment>
<feature type="domain" description="DUF4982" evidence="1">
    <location>
        <begin position="2"/>
        <end position="50"/>
    </location>
</feature>
<evidence type="ECO:0000313" key="3">
    <source>
        <dbReference type="Proteomes" id="UP001597097"/>
    </source>
</evidence>